<reference evidence="3" key="1">
    <citation type="submission" date="2013-03" db="EMBL/GenBank/DDBJ databases">
        <title>The Genome Sequence of Anopheles minimus MINIMUS1.</title>
        <authorList>
            <consortium name="The Broad Institute Genomics Platform"/>
            <person name="Neafsey D.E."/>
            <person name="Walton C."/>
            <person name="Walker B."/>
            <person name="Young S.K."/>
            <person name="Zeng Q."/>
            <person name="Gargeya S."/>
            <person name="Fitzgerald M."/>
            <person name="Haas B."/>
            <person name="Abouelleil A."/>
            <person name="Allen A.W."/>
            <person name="Alvarado L."/>
            <person name="Arachchi H.M."/>
            <person name="Berlin A.M."/>
            <person name="Chapman S.B."/>
            <person name="Gainer-Dewar J."/>
            <person name="Goldberg J."/>
            <person name="Griggs A."/>
            <person name="Gujja S."/>
            <person name="Hansen M."/>
            <person name="Howarth C."/>
            <person name="Imamovic A."/>
            <person name="Ireland A."/>
            <person name="Larimer J."/>
            <person name="McCowan C."/>
            <person name="Murphy C."/>
            <person name="Pearson M."/>
            <person name="Poon T.W."/>
            <person name="Priest M."/>
            <person name="Roberts A."/>
            <person name="Saif S."/>
            <person name="Shea T."/>
            <person name="Sisk P."/>
            <person name="Sykes S."/>
            <person name="Wortman J."/>
            <person name="Nusbaum C."/>
            <person name="Birren B."/>
        </authorList>
    </citation>
    <scope>NUCLEOTIDE SEQUENCE [LARGE SCALE GENOMIC DNA]</scope>
    <source>
        <strain evidence="3">MINIMUS1</strain>
    </source>
</reference>
<keyword evidence="1" id="KW-1133">Transmembrane helix</keyword>
<feature type="transmembrane region" description="Helical" evidence="1">
    <location>
        <begin position="25"/>
        <end position="43"/>
    </location>
</feature>
<reference evidence="2" key="2">
    <citation type="submission" date="2020-05" db="UniProtKB">
        <authorList>
            <consortium name="EnsemblMetazoa"/>
        </authorList>
    </citation>
    <scope>IDENTIFICATION</scope>
    <source>
        <strain evidence="2">MINIMUS1</strain>
    </source>
</reference>
<evidence type="ECO:0000256" key="1">
    <source>
        <dbReference type="SAM" id="Phobius"/>
    </source>
</evidence>
<organism evidence="2 3">
    <name type="scientific">Anopheles minimus</name>
    <dbReference type="NCBI Taxonomy" id="112268"/>
    <lineage>
        <taxon>Eukaryota</taxon>
        <taxon>Metazoa</taxon>
        <taxon>Ecdysozoa</taxon>
        <taxon>Arthropoda</taxon>
        <taxon>Hexapoda</taxon>
        <taxon>Insecta</taxon>
        <taxon>Pterygota</taxon>
        <taxon>Neoptera</taxon>
        <taxon>Endopterygota</taxon>
        <taxon>Diptera</taxon>
        <taxon>Nematocera</taxon>
        <taxon>Culicoidea</taxon>
        <taxon>Culicidae</taxon>
        <taxon>Anophelinae</taxon>
        <taxon>Anopheles</taxon>
    </lineage>
</organism>
<protein>
    <submittedName>
        <fullName evidence="2">Uncharacterized protein</fullName>
    </submittedName>
</protein>
<evidence type="ECO:0000313" key="3">
    <source>
        <dbReference type="Proteomes" id="UP000075920"/>
    </source>
</evidence>
<dbReference type="AlphaFoldDB" id="A0A182WPD6"/>
<name>A0A182WPD6_9DIPT</name>
<sequence>HSIWINLEPAQIIGFVFSSQNVPRLIFLALFIQFVVYFCDYRISSCSRTLPYYSFCTRSTIAVGVCVAERHKTNMAASLFSLRNVSLQTRFSARRKIRCTN</sequence>
<dbReference type="EnsemblMetazoa" id="AMIN014541-RA">
    <property type="protein sequence ID" value="AMIN014541-PA"/>
    <property type="gene ID" value="AMIN014541"/>
</dbReference>
<dbReference type="VEuPathDB" id="VectorBase:AMIN014541"/>
<dbReference type="Proteomes" id="UP000075920">
    <property type="component" value="Unassembled WGS sequence"/>
</dbReference>
<keyword evidence="1" id="KW-0472">Membrane</keyword>
<keyword evidence="3" id="KW-1185">Reference proteome</keyword>
<evidence type="ECO:0000313" key="2">
    <source>
        <dbReference type="EnsemblMetazoa" id="AMIN014541-PA"/>
    </source>
</evidence>
<proteinExistence type="predicted"/>
<keyword evidence="1" id="KW-0812">Transmembrane</keyword>
<accession>A0A182WPD6</accession>